<dbReference type="Gene3D" id="3.40.50.1220">
    <property type="entry name" value="TPP-binding domain"/>
    <property type="match status" value="1"/>
</dbReference>
<feature type="compositionally biased region" description="Basic and acidic residues" evidence="5">
    <location>
        <begin position="176"/>
        <end position="185"/>
    </location>
</feature>
<dbReference type="InterPro" id="IPR029035">
    <property type="entry name" value="DHS-like_NAD/FAD-binding_dom"/>
</dbReference>
<dbReference type="InterPro" id="IPR029061">
    <property type="entry name" value="THDP-binding"/>
</dbReference>
<dbReference type="Pfam" id="PF00205">
    <property type="entry name" value="TPP_enzyme_M"/>
    <property type="match status" value="1"/>
</dbReference>
<dbReference type="GO" id="GO:0044272">
    <property type="term" value="P:sulfur compound biosynthetic process"/>
    <property type="evidence" value="ECO:0007669"/>
    <property type="project" value="UniProtKB-ARBA"/>
</dbReference>
<evidence type="ECO:0000259" key="6">
    <source>
        <dbReference type="Pfam" id="PF00205"/>
    </source>
</evidence>
<feature type="domain" description="Thiamine pyrophosphate enzyme N-terminal TPP-binding" evidence="8">
    <location>
        <begin position="1"/>
        <end position="115"/>
    </location>
</feature>
<dbReference type="EMBL" id="JBHUDO010000001">
    <property type="protein sequence ID" value="MFD1644139.1"/>
    <property type="molecule type" value="Genomic_DNA"/>
</dbReference>
<dbReference type="PANTHER" id="PTHR18968:SF13">
    <property type="entry name" value="ACETOLACTATE SYNTHASE CATALYTIC SUBUNIT, MITOCHONDRIAL"/>
    <property type="match status" value="1"/>
</dbReference>
<evidence type="ECO:0000259" key="8">
    <source>
        <dbReference type="Pfam" id="PF02776"/>
    </source>
</evidence>
<evidence type="ECO:0000313" key="10">
    <source>
        <dbReference type="Proteomes" id="UP001597034"/>
    </source>
</evidence>
<reference evidence="9 10" key="1">
    <citation type="journal article" date="2019" name="Int. J. Syst. Evol. Microbiol.">
        <title>The Global Catalogue of Microorganisms (GCM) 10K type strain sequencing project: providing services to taxonomists for standard genome sequencing and annotation.</title>
        <authorList>
            <consortium name="The Broad Institute Genomics Platform"/>
            <consortium name="The Broad Institute Genome Sequencing Center for Infectious Disease"/>
            <person name="Wu L."/>
            <person name="Ma J."/>
        </authorList>
    </citation>
    <scope>NUCLEOTIDE SEQUENCE [LARGE SCALE GENOMIC DNA]</scope>
    <source>
        <strain evidence="9 10">CGMCC 1.10390</strain>
    </source>
</reference>
<protein>
    <submittedName>
        <fullName evidence="9">Thiamine pyrophosphate-binding protein</fullName>
    </submittedName>
</protein>
<dbReference type="Gene3D" id="3.40.50.970">
    <property type="match status" value="2"/>
</dbReference>
<evidence type="ECO:0000256" key="1">
    <source>
        <dbReference type="ARBA" id="ARBA00001964"/>
    </source>
</evidence>
<gene>
    <name evidence="9" type="ORF">ACFSBL_00415</name>
</gene>
<evidence type="ECO:0000256" key="2">
    <source>
        <dbReference type="ARBA" id="ARBA00007812"/>
    </source>
</evidence>
<dbReference type="SUPFAM" id="SSF52467">
    <property type="entry name" value="DHS-like NAD/FAD-binding domain"/>
    <property type="match status" value="1"/>
</dbReference>
<dbReference type="PANTHER" id="PTHR18968">
    <property type="entry name" value="THIAMINE PYROPHOSPHATE ENZYMES"/>
    <property type="match status" value="1"/>
</dbReference>
<dbReference type="RefSeq" id="WP_256399422.1">
    <property type="nucleotide sequence ID" value="NZ_JANHJR010000002.1"/>
</dbReference>
<dbReference type="Pfam" id="PF02775">
    <property type="entry name" value="TPP_enzyme_C"/>
    <property type="match status" value="1"/>
</dbReference>
<evidence type="ECO:0000313" key="9">
    <source>
        <dbReference type="EMBL" id="MFD1644139.1"/>
    </source>
</evidence>
<feature type="region of interest" description="Disordered" evidence="5">
    <location>
        <begin position="164"/>
        <end position="185"/>
    </location>
</feature>
<dbReference type="AlphaFoldDB" id="A0ABD6DCV6"/>
<comment type="caution">
    <text evidence="9">The sequence shown here is derived from an EMBL/GenBank/DDBJ whole genome shotgun (WGS) entry which is preliminary data.</text>
</comment>
<dbReference type="InterPro" id="IPR045229">
    <property type="entry name" value="TPP_enz"/>
</dbReference>
<evidence type="ECO:0000256" key="4">
    <source>
        <dbReference type="RuleBase" id="RU362132"/>
    </source>
</evidence>
<dbReference type="GO" id="GO:0006520">
    <property type="term" value="P:amino acid metabolic process"/>
    <property type="evidence" value="ECO:0007669"/>
    <property type="project" value="UniProtKB-ARBA"/>
</dbReference>
<sequence>MTAAEDLVATLEDSGVDTVFGFPCEQLEPYYAALAESEIRHVHPRSEASAAMMADAYARVTGTLGVCDGVGGPGAAYTGVGLTEADGASSPVLALTGDNDRAFRGREAIQDADNEAILAPHVAASYDPESPERVVEAVRAAAREAVAGVPGPTHVNLPEDVLAGESESGPGAAVETRFDDGGPAPSRDDVTALAEVLTAAERPVLVAGEGVLRAGAADALSALAADTNTPVVTSMNGKGAVAEDEPYAAGVVGRWGFCEVANDLVEDADAIVGLGCRFGELSTVGWSLLPADATMAHVDLDPHWLGRNYDADVAVQADIRATVEAVREALLSTDFGDGRERIEQVAADRESWRGEYAGRLESDRTPIDPARIVSELQAAIPDDGLLVSATSFPGFFTGAFYEVRQPGVGYIQARGSDGINCALPQAIGAKAADPDRPVVAVSGDGGIGYHISDLETAVRDDLPVVVVVWNNQSLASSKASQLTNYGVDISTDFEPETDYAAVARGFGCAGSVVTDPAELADELADALARDRPTLLDVQVDPGAVPPVIAD</sequence>
<dbReference type="InterPro" id="IPR012001">
    <property type="entry name" value="Thiamin_PyroP_enz_TPP-bd_dom"/>
</dbReference>
<dbReference type="InterPro" id="IPR011766">
    <property type="entry name" value="TPP_enzyme_TPP-bd"/>
</dbReference>
<proteinExistence type="inferred from homology"/>
<dbReference type="Proteomes" id="UP001597034">
    <property type="component" value="Unassembled WGS sequence"/>
</dbReference>
<feature type="domain" description="Thiamine pyrophosphate enzyme central" evidence="6">
    <location>
        <begin position="191"/>
        <end position="325"/>
    </location>
</feature>
<evidence type="ECO:0000259" key="7">
    <source>
        <dbReference type="Pfam" id="PF02775"/>
    </source>
</evidence>
<dbReference type="InterPro" id="IPR012000">
    <property type="entry name" value="Thiamin_PyroP_enz_cen_dom"/>
</dbReference>
<evidence type="ECO:0000256" key="5">
    <source>
        <dbReference type="SAM" id="MobiDB-lite"/>
    </source>
</evidence>
<keyword evidence="10" id="KW-1185">Reference proteome</keyword>
<comment type="cofactor">
    <cofactor evidence="1">
        <name>thiamine diphosphate</name>
        <dbReference type="ChEBI" id="CHEBI:58937"/>
    </cofactor>
</comment>
<feature type="domain" description="Thiamine pyrophosphate enzyme TPP-binding" evidence="7">
    <location>
        <begin position="401"/>
        <end position="537"/>
    </location>
</feature>
<evidence type="ECO:0000256" key="3">
    <source>
        <dbReference type="ARBA" id="ARBA00023052"/>
    </source>
</evidence>
<keyword evidence="3 4" id="KW-0786">Thiamine pyrophosphate</keyword>
<name>A0ABD6DCV6_9EURY</name>
<dbReference type="CDD" id="cd07035">
    <property type="entry name" value="TPP_PYR_POX_like"/>
    <property type="match status" value="1"/>
</dbReference>
<dbReference type="CDD" id="cd00568">
    <property type="entry name" value="TPP_enzymes"/>
    <property type="match status" value="1"/>
</dbReference>
<dbReference type="GO" id="GO:0019752">
    <property type="term" value="P:carboxylic acid metabolic process"/>
    <property type="evidence" value="ECO:0007669"/>
    <property type="project" value="UniProtKB-ARBA"/>
</dbReference>
<accession>A0ABD6DCV6</accession>
<dbReference type="InterPro" id="IPR000399">
    <property type="entry name" value="TPP-bd_CS"/>
</dbReference>
<dbReference type="SUPFAM" id="SSF52518">
    <property type="entry name" value="Thiamin diphosphate-binding fold (THDP-binding)"/>
    <property type="match status" value="2"/>
</dbReference>
<organism evidence="9 10">
    <name type="scientific">Haloarchaeobius litoreus</name>
    <dbReference type="NCBI Taxonomy" id="755306"/>
    <lineage>
        <taxon>Archaea</taxon>
        <taxon>Methanobacteriati</taxon>
        <taxon>Methanobacteriota</taxon>
        <taxon>Stenosarchaea group</taxon>
        <taxon>Halobacteria</taxon>
        <taxon>Halobacteriales</taxon>
        <taxon>Halorubellaceae</taxon>
        <taxon>Haloarchaeobius</taxon>
    </lineage>
</organism>
<dbReference type="PROSITE" id="PS00187">
    <property type="entry name" value="TPP_ENZYMES"/>
    <property type="match status" value="1"/>
</dbReference>
<comment type="similarity">
    <text evidence="2 4">Belongs to the TPP enzyme family.</text>
</comment>
<dbReference type="Pfam" id="PF02776">
    <property type="entry name" value="TPP_enzyme_N"/>
    <property type="match status" value="1"/>
</dbReference>